<keyword evidence="4" id="KW-1185">Reference proteome</keyword>
<feature type="region of interest" description="Disordered" evidence="1">
    <location>
        <begin position="28"/>
        <end position="49"/>
    </location>
</feature>
<sequence length="95" mass="11040">MVAVFALMLFVWMMVMLFLGIRHLSEHGFPRKSKKSRPVSPPPPPDRAERLGQVRAAFEEELRLLQNLNLNDFERNAAILHARQKYTQKIKEILG</sequence>
<dbReference type="EMBL" id="CP036269">
    <property type="protein sequence ID" value="QDT45198.1"/>
    <property type="molecule type" value="Genomic_DNA"/>
</dbReference>
<dbReference type="Proteomes" id="UP000317171">
    <property type="component" value="Chromosome"/>
</dbReference>
<keyword evidence="2" id="KW-0812">Transmembrane</keyword>
<name>A0A517RMU7_9PLAN</name>
<protein>
    <submittedName>
        <fullName evidence="3">Uncharacterized protein</fullName>
    </submittedName>
</protein>
<evidence type="ECO:0000313" key="3">
    <source>
        <dbReference type="EMBL" id="QDT45198.1"/>
    </source>
</evidence>
<evidence type="ECO:0000256" key="1">
    <source>
        <dbReference type="SAM" id="MobiDB-lite"/>
    </source>
</evidence>
<organism evidence="3 4">
    <name type="scientific">Gimesia alba</name>
    <dbReference type="NCBI Taxonomy" id="2527973"/>
    <lineage>
        <taxon>Bacteria</taxon>
        <taxon>Pseudomonadati</taxon>
        <taxon>Planctomycetota</taxon>
        <taxon>Planctomycetia</taxon>
        <taxon>Planctomycetales</taxon>
        <taxon>Planctomycetaceae</taxon>
        <taxon>Gimesia</taxon>
    </lineage>
</organism>
<feature type="transmembrane region" description="Helical" evidence="2">
    <location>
        <begin position="6"/>
        <end position="25"/>
    </location>
</feature>
<evidence type="ECO:0000313" key="4">
    <source>
        <dbReference type="Proteomes" id="UP000317171"/>
    </source>
</evidence>
<gene>
    <name evidence="3" type="ORF">Pan241w_53170</name>
</gene>
<accession>A0A517RMU7</accession>
<keyword evidence="2" id="KW-1133">Transmembrane helix</keyword>
<proteinExistence type="predicted"/>
<keyword evidence="2" id="KW-0472">Membrane</keyword>
<evidence type="ECO:0000256" key="2">
    <source>
        <dbReference type="SAM" id="Phobius"/>
    </source>
</evidence>
<dbReference type="AlphaFoldDB" id="A0A517RMU7"/>
<reference evidence="3 4" key="1">
    <citation type="submission" date="2019-02" db="EMBL/GenBank/DDBJ databases">
        <title>Deep-cultivation of Planctomycetes and their phenomic and genomic characterization uncovers novel biology.</title>
        <authorList>
            <person name="Wiegand S."/>
            <person name="Jogler M."/>
            <person name="Boedeker C."/>
            <person name="Pinto D."/>
            <person name="Vollmers J."/>
            <person name="Rivas-Marin E."/>
            <person name="Kohn T."/>
            <person name="Peeters S.H."/>
            <person name="Heuer A."/>
            <person name="Rast P."/>
            <person name="Oberbeckmann S."/>
            <person name="Bunk B."/>
            <person name="Jeske O."/>
            <person name="Meyerdierks A."/>
            <person name="Storesund J.E."/>
            <person name="Kallscheuer N."/>
            <person name="Luecker S."/>
            <person name="Lage O.M."/>
            <person name="Pohl T."/>
            <person name="Merkel B.J."/>
            <person name="Hornburger P."/>
            <person name="Mueller R.-W."/>
            <person name="Bruemmer F."/>
            <person name="Labrenz M."/>
            <person name="Spormann A.M."/>
            <person name="Op den Camp H."/>
            <person name="Overmann J."/>
            <person name="Amann R."/>
            <person name="Jetten M.S.M."/>
            <person name="Mascher T."/>
            <person name="Medema M.H."/>
            <person name="Devos D.P."/>
            <person name="Kaster A.-K."/>
            <person name="Ovreas L."/>
            <person name="Rohde M."/>
            <person name="Galperin M.Y."/>
            <person name="Jogler C."/>
        </authorList>
    </citation>
    <scope>NUCLEOTIDE SEQUENCE [LARGE SCALE GENOMIC DNA]</scope>
    <source>
        <strain evidence="3 4">Pan241w</strain>
    </source>
</reference>
<dbReference type="RefSeq" id="WP_145221406.1">
    <property type="nucleotide sequence ID" value="NZ_CP036269.1"/>
</dbReference>
<dbReference type="KEGG" id="gaz:Pan241w_53170"/>